<comment type="cofactor">
    <cofactor evidence="11">
        <name>[2Fe-2S] cluster</name>
        <dbReference type="ChEBI" id="CHEBI:190135"/>
    </cofactor>
</comment>
<dbReference type="Pfam" id="PF10355">
    <property type="entry name" value="Ytp1"/>
    <property type="match status" value="1"/>
</dbReference>
<dbReference type="PANTHER" id="PTHR10134">
    <property type="entry name" value="CYTOCHROME B-C1 COMPLEX SUBUNIT RIESKE, MITOCHONDRIAL"/>
    <property type="match status" value="1"/>
</dbReference>
<dbReference type="CDD" id="cd03470">
    <property type="entry name" value="Rieske_cytochrome_bc1"/>
    <property type="match status" value="1"/>
</dbReference>
<evidence type="ECO:0000256" key="2">
    <source>
        <dbReference type="ARBA" id="ARBA00010651"/>
    </source>
</evidence>
<evidence type="ECO:0000256" key="6">
    <source>
        <dbReference type="ARBA" id="ARBA00022989"/>
    </source>
</evidence>
<feature type="region of interest" description="Disordered" evidence="13">
    <location>
        <begin position="812"/>
        <end position="857"/>
    </location>
</feature>
<dbReference type="InterPro" id="IPR036922">
    <property type="entry name" value="Rieske_2Fe-2S_sf"/>
</dbReference>
<evidence type="ECO:0000256" key="10">
    <source>
        <dbReference type="ARBA" id="ARBA00023157"/>
    </source>
</evidence>
<feature type="transmembrane region" description="Helical" evidence="14">
    <location>
        <begin position="472"/>
        <end position="491"/>
    </location>
</feature>
<feature type="transmembrane region" description="Helical" evidence="14">
    <location>
        <begin position="612"/>
        <end position="634"/>
    </location>
</feature>
<evidence type="ECO:0000256" key="9">
    <source>
        <dbReference type="ARBA" id="ARBA00023136"/>
    </source>
</evidence>
<evidence type="ECO:0000313" key="16">
    <source>
        <dbReference type="EMBL" id="KAG2228796.1"/>
    </source>
</evidence>
<evidence type="ECO:0000256" key="7">
    <source>
        <dbReference type="ARBA" id="ARBA00023004"/>
    </source>
</evidence>
<dbReference type="SUPFAM" id="SSF81502">
    <property type="entry name" value="ISP transmembrane anchor"/>
    <property type="match status" value="1"/>
</dbReference>
<gene>
    <name evidence="16" type="ORF">INT48_007511</name>
</gene>
<keyword evidence="17" id="KW-1185">Reference proteome</keyword>
<keyword evidence="8" id="KW-0411">Iron-sulfur</keyword>
<evidence type="ECO:0000256" key="5">
    <source>
        <dbReference type="ARBA" id="ARBA00022723"/>
    </source>
</evidence>
<evidence type="ECO:0000256" key="8">
    <source>
        <dbReference type="ARBA" id="ARBA00023014"/>
    </source>
</evidence>
<reference evidence="16" key="1">
    <citation type="submission" date="2021-01" db="EMBL/GenBank/DDBJ databases">
        <title>Metabolic potential, ecology and presence of endohyphal bacteria is reflected in genomic diversity of Mucoromycotina.</title>
        <authorList>
            <person name="Muszewska A."/>
            <person name="Okrasinska A."/>
            <person name="Steczkiewicz K."/>
            <person name="Drgas O."/>
            <person name="Orlowska M."/>
            <person name="Perlinska-Lenart U."/>
            <person name="Aleksandrzak-Piekarczyk T."/>
            <person name="Szatraj K."/>
            <person name="Zielenkiewicz U."/>
            <person name="Pilsyk S."/>
            <person name="Malc E."/>
            <person name="Mieczkowski P."/>
            <person name="Kruszewska J.S."/>
            <person name="Biernat P."/>
            <person name="Pawlowska J."/>
        </authorList>
    </citation>
    <scope>NUCLEOTIDE SEQUENCE</scope>
    <source>
        <strain evidence="16">WA0000018081</strain>
    </source>
</reference>
<dbReference type="InterPro" id="IPR037008">
    <property type="entry name" value="bc1_Rieske_TM_sf"/>
</dbReference>
<dbReference type="InterPro" id="IPR004192">
    <property type="entry name" value="Rieske_TM"/>
</dbReference>
<keyword evidence="4" id="KW-0001">2Fe-2S</keyword>
<dbReference type="Proteomes" id="UP000613177">
    <property type="component" value="Unassembled WGS sequence"/>
</dbReference>
<evidence type="ECO:0000256" key="1">
    <source>
        <dbReference type="ARBA" id="ARBA00004167"/>
    </source>
</evidence>
<organism evidence="16 17">
    <name type="scientific">Thamnidium elegans</name>
    <dbReference type="NCBI Taxonomy" id="101142"/>
    <lineage>
        <taxon>Eukaryota</taxon>
        <taxon>Fungi</taxon>
        <taxon>Fungi incertae sedis</taxon>
        <taxon>Mucoromycota</taxon>
        <taxon>Mucoromycotina</taxon>
        <taxon>Mucoromycetes</taxon>
        <taxon>Mucorales</taxon>
        <taxon>Mucorineae</taxon>
        <taxon>Mucoraceae</taxon>
        <taxon>Thamnidium</taxon>
    </lineage>
</organism>
<evidence type="ECO:0000313" key="17">
    <source>
        <dbReference type="Proteomes" id="UP000613177"/>
    </source>
</evidence>
<name>A0A8H7SID3_9FUNG</name>
<dbReference type="Gene3D" id="2.102.10.10">
    <property type="entry name" value="Rieske [2Fe-2S] iron-sulphur domain"/>
    <property type="match status" value="1"/>
</dbReference>
<dbReference type="GO" id="GO:0008121">
    <property type="term" value="F:quinol-cytochrome-c reductase activity"/>
    <property type="evidence" value="ECO:0007669"/>
    <property type="project" value="InterPro"/>
</dbReference>
<feature type="region of interest" description="Disordered" evidence="13">
    <location>
        <begin position="699"/>
        <end position="726"/>
    </location>
</feature>
<comment type="similarity">
    <text evidence="2">Belongs to the Rieske iron-sulfur protein family.</text>
</comment>
<dbReference type="InterPro" id="IPR017941">
    <property type="entry name" value="Rieske_2Fe-2S"/>
</dbReference>
<dbReference type="GO" id="GO:0046872">
    <property type="term" value="F:metal ion binding"/>
    <property type="evidence" value="ECO:0007669"/>
    <property type="project" value="UniProtKB-KW"/>
</dbReference>
<feature type="transmembrane region" description="Helical" evidence="14">
    <location>
        <begin position="327"/>
        <end position="347"/>
    </location>
</feature>
<dbReference type="InterPro" id="IPR005805">
    <property type="entry name" value="Rieske_Fe-S_prot_C"/>
</dbReference>
<keyword evidence="5" id="KW-0479">Metal-binding</keyword>
<dbReference type="NCBIfam" id="TIGR01416">
    <property type="entry name" value="Rieske_proteo"/>
    <property type="match status" value="1"/>
</dbReference>
<feature type="compositionally biased region" description="Basic and acidic residues" evidence="13">
    <location>
        <begin position="712"/>
        <end position="724"/>
    </location>
</feature>
<feature type="transmembrane region" description="Helical" evidence="14">
    <location>
        <begin position="444"/>
        <end position="466"/>
    </location>
</feature>
<dbReference type="PROSITE" id="PS51296">
    <property type="entry name" value="RIESKE"/>
    <property type="match status" value="1"/>
</dbReference>
<dbReference type="Pfam" id="PF00355">
    <property type="entry name" value="Rieske"/>
    <property type="match status" value="1"/>
</dbReference>
<sequence>MASLSRSFASAIVNRSYTNAPASVNALKTVFHASNKSEDEHHESHTAQPLFGSAIKQRSNGGLVNRSSVNVGPFNDFQLRRNHTTSIPDFSKYKKTKNSGEASRTFAYMMIGSTGLLTAAGAQATVTDFLSNMSASADVLALAKAEVELASIPEGKNVTIKWRGKPVFIRHRTESEIAEANTVNVAELRDPQQDAERVKDPKWLVMLGVCTHLGCVPIGEAGDFGGWYCPCHGSHYDISGRIRQGPAPLNLEIPEYNFQEDKLIIVVITHYISMAIAFLGCYPLLLTRQIRRQKVYIASASLFFASIGFITGYFIQQIETNTASIVLHVFAFLLLFLVIIQSILVTYRSKYISENFTTLHSLLPTRLLSKIPKWVDLALGWIILIIAFSYLTLAALVFTESCNQQQSQCLMPVAMGTGFIIYGTVSLLHLLAIIKLPRPSTPEYYEGVILTFWGFISLILASTPILGSEWRAINLGLLWFTGGIFSISLSVQTWIPALRERNIINSLILCFTGRAIISGITQVDDTYAAQVHTMLGYILMIGAVARLTQIIFRKSPADNLPLRIHKLLFATITLIMGLLTCLLSICGGILFLGANVGWIRYMKIYIQDPSTYINITLAVAFLWSAYVFGLCTIYKNIKANNAIHQYEYLELDNTTDLPHHFEHETSRDWPTSAIMMPMSPPPQQQQHDYILSTSPTNLSPIHHLPPQSPPPKETEKTIRPSEYRAKRRSLLIQSPVSYNRGRSSSNFNVGGVLPDEIIQLQKVTTPPDSNFRRSWLSSGSNNSSVGYYSGSIDSSAPNSPSFDQKIYSSMSSTLPQQAEYSTTEARRNSLNEDNQRRSVRKTESGKRKERRLMKSIL</sequence>
<feature type="transmembrane region" description="Helical" evidence="14">
    <location>
        <begin position="263"/>
        <end position="286"/>
    </location>
</feature>
<dbReference type="GO" id="GO:0051537">
    <property type="term" value="F:2 iron, 2 sulfur cluster binding"/>
    <property type="evidence" value="ECO:0007669"/>
    <property type="project" value="UniProtKB-KW"/>
</dbReference>
<dbReference type="InterPro" id="IPR006317">
    <property type="entry name" value="Ubiquinol_cyt_c_Rdtase_Fe-S-su"/>
</dbReference>
<dbReference type="AlphaFoldDB" id="A0A8H7SID3"/>
<protein>
    <recommendedName>
        <fullName evidence="12">Cytochrome b-c1 complex subunit Rieske, mitochondrial</fullName>
    </recommendedName>
</protein>
<dbReference type="Pfam" id="PF02921">
    <property type="entry name" value="UCR_TM"/>
    <property type="match status" value="1"/>
</dbReference>
<evidence type="ECO:0000259" key="15">
    <source>
        <dbReference type="PROSITE" id="PS51296"/>
    </source>
</evidence>
<dbReference type="PRINTS" id="PR00162">
    <property type="entry name" value="RIESKE"/>
</dbReference>
<feature type="domain" description="Rieske" evidence="15">
    <location>
        <begin position="169"/>
        <end position="265"/>
    </location>
</feature>
<dbReference type="FunFam" id="2.102.10.10:FF:000001">
    <property type="entry name" value="Cytochrome b-c1 complex subunit Rieske, mitochondrial"/>
    <property type="match status" value="1"/>
</dbReference>
<feature type="transmembrane region" description="Helical" evidence="14">
    <location>
        <begin position="374"/>
        <end position="398"/>
    </location>
</feature>
<keyword evidence="6 14" id="KW-1133">Transmembrane helix</keyword>
<evidence type="ECO:0000256" key="4">
    <source>
        <dbReference type="ARBA" id="ARBA00022714"/>
    </source>
</evidence>
<keyword evidence="10" id="KW-1015">Disulfide bond</keyword>
<keyword evidence="9 14" id="KW-0472">Membrane</keyword>
<dbReference type="EMBL" id="JAEPRE010000356">
    <property type="protein sequence ID" value="KAG2228796.1"/>
    <property type="molecule type" value="Genomic_DNA"/>
</dbReference>
<proteinExistence type="inferred from homology"/>
<feature type="compositionally biased region" description="Basic and acidic residues" evidence="13">
    <location>
        <begin position="824"/>
        <end position="846"/>
    </location>
</feature>
<comment type="subcellular location">
    <subcellularLocation>
        <location evidence="1">Membrane</location>
        <topology evidence="1">Single-pass membrane protein</topology>
    </subcellularLocation>
</comment>
<evidence type="ECO:0000256" key="13">
    <source>
        <dbReference type="SAM" id="MobiDB-lite"/>
    </source>
</evidence>
<dbReference type="InterPro" id="IPR014349">
    <property type="entry name" value="Rieske_Fe-S_prot"/>
</dbReference>
<comment type="caution">
    <text evidence="16">The sequence shown here is derived from an EMBL/GenBank/DDBJ whole genome shotgun (WGS) entry which is preliminary data.</text>
</comment>
<dbReference type="SUPFAM" id="SSF50022">
    <property type="entry name" value="ISP domain"/>
    <property type="match status" value="1"/>
</dbReference>
<feature type="compositionally biased region" description="Basic residues" evidence="13">
    <location>
        <begin position="847"/>
        <end position="857"/>
    </location>
</feature>
<accession>A0A8H7SID3</accession>
<dbReference type="Gene3D" id="1.20.5.270">
    <property type="entry name" value="Ubiquinol cytochrome reductase, transmembrane domain"/>
    <property type="match status" value="1"/>
</dbReference>
<feature type="transmembrane region" description="Helical" evidence="14">
    <location>
        <begin position="567"/>
        <end position="592"/>
    </location>
</feature>
<evidence type="ECO:0000256" key="12">
    <source>
        <dbReference type="ARBA" id="ARBA00072517"/>
    </source>
</evidence>
<feature type="transmembrane region" description="Helical" evidence="14">
    <location>
        <begin position="527"/>
        <end position="547"/>
    </location>
</feature>
<dbReference type="InterPro" id="IPR018827">
    <property type="entry name" value="YTP1_C"/>
</dbReference>
<evidence type="ECO:0000256" key="11">
    <source>
        <dbReference type="ARBA" id="ARBA00034078"/>
    </source>
</evidence>
<feature type="transmembrane region" description="Helical" evidence="14">
    <location>
        <begin position="295"/>
        <end position="315"/>
    </location>
</feature>
<keyword evidence="3 14" id="KW-0812">Transmembrane</keyword>
<keyword evidence="7" id="KW-0408">Iron</keyword>
<feature type="transmembrane region" description="Helical" evidence="14">
    <location>
        <begin position="410"/>
        <end position="432"/>
    </location>
</feature>
<evidence type="ECO:0000256" key="3">
    <source>
        <dbReference type="ARBA" id="ARBA00022692"/>
    </source>
</evidence>
<evidence type="ECO:0000256" key="14">
    <source>
        <dbReference type="SAM" id="Phobius"/>
    </source>
</evidence>
<feature type="compositionally biased region" description="Polar residues" evidence="13">
    <location>
        <begin position="812"/>
        <end position="823"/>
    </location>
</feature>
<dbReference type="GO" id="GO:0016020">
    <property type="term" value="C:membrane"/>
    <property type="evidence" value="ECO:0007669"/>
    <property type="project" value="UniProtKB-SubCell"/>
</dbReference>